<keyword evidence="2" id="KW-1185">Reference proteome</keyword>
<proteinExistence type="predicted"/>
<organism evidence="1 2">
    <name type="scientific">Entomophthora muscae</name>
    <dbReference type="NCBI Taxonomy" id="34485"/>
    <lineage>
        <taxon>Eukaryota</taxon>
        <taxon>Fungi</taxon>
        <taxon>Fungi incertae sedis</taxon>
        <taxon>Zoopagomycota</taxon>
        <taxon>Entomophthoromycotina</taxon>
        <taxon>Entomophthoromycetes</taxon>
        <taxon>Entomophthorales</taxon>
        <taxon>Entomophthoraceae</taxon>
        <taxon>Entomophthora</taxon>
    </lineage>
</organism>
<comment type="caution">
    <text evidence="1">The sequence shown here is derived from an EMBL/GenBank/DDBJ whole genome shotgun (WGS) entry which is preliminary data.</text>
</comment>
<name>A0ACC2TIX9_9FUNG</name>
<dbReference type="EMBL" id="QTSX02002852">
    <property type="protein sequence ID" value="KAJ9074593.1"/>
    <property type="molecule type" value="Genomic_DNA"/>
</dbReference>
<evidence type="ECO:0000313" key="2">
    <source>
        <dbReference type="Proteomes" id="UP001165960"/>
    </source>
</evidence>
<dbReference type="Proteomes" id="UP001165960">
    <property type="component" value="Unassembled WGS sequence"/>
</dbReference>
<sequence>MFSESYGGHYLPNIAKLIMQQRQIQLKSIVIGNGLINPHIQFRAYFKMACDGETKLFDSQECQRIKYRLNSAYVTLDSCHASQNPKVCTEAWKKVDDAIVAPYVNNGKDIYNINQNLPNYYDSSVNRTETFFNQPHVQKALAIAPTTFKAESEGVYNSFFNSGDLMDSLMDPISQLLDDQVRVLLFAGDADFLCNWIGLETVTEQFNWYGSSKFRSQSFHYWFDPQRNQVAWRLRSFRNLSFVRLLNATHMVSIQLV</sequence>
<evidence type="ECO:0000313" key="1">
    <source>
        <dbReference type="EMBL" id="KAJ9074593.1"/>
    </source>
</evidence>
<protein>
    <submittedName>
        <fullName evidence="1">Uncharacterized protein</fullName>
    </submittedName>
</protein>
<reference evidence="1" key="1">
    <citation type="submission" date="2022-04" db="EMBL/GenBank/DDBJ databases">
        <title>Genome of the entomopathogenic fungus Entomophthora muscae.</title>
        <authorList>
            <person name="Elya C."/>
            <person name="Lovett B.R."/>
            <person name="Lee E."/>
            <person name="Macias A.M."/>
            <person name="Hajek A.E."/>
            <person name="De Bivort B.L."/>
            <person name="Kasson M.T."/>
            <person name="De Fine Licht H.H."/>
            <person name="Stajich J.E."/>
        </authorList>
    </citation>
    <scope>NUCLEOTIDE SEQUENCE</scope>
    <source>
        <strain evidence="1">Berkeley</strain>
    </source>
</reference>
<gene>
    <name evidence="1" type="ORF">DSO57_1004733</name>
</gene>
<accession>A0ACC2TIX9</accession>